<evidence type="ECO:0000256" key="1">
    <source>
        <dbReference type="SAM" id="SignalP"/>
    </source>
</evidence>
<keyword evidence="3" id="KW-1185">Reference proteome</keyword>
<dbReference type="OrthoDB" id="86940at2"/>
<feature type="chain" id="PRO_5020278917" evidence="1">
    <location>
        <begin position="27"/>
        <end position="240"/>
    </location>
</feature>
<sequence>MLNIKITAATLVTLMSLGGISSNAFAAVEAPSAEQIKLEKDRIRYKAYIPKDYSLFEAIQGDLNKDGQKDLLLMVKATDPENVIQHEYRGELDRNRRGLIVLLNHQGKYTQLMSNLDCFSSENEEGGVYYAPELSISIQKGILNIDYAHGRYGYWSYAFRLSGNDLALIGYDQSNNHGPYIDSQTSINFLTQRKLVRINTNRDYEQNPEPRFKEIWSSIKQPMLYLSQIEDFDELDFSEL</sequence>
<organism evidence="2 3">
    <name type="scientific">Acinetobacter calcoaceticus</name>
    <dbReference type="NCBI Taxonomy" id="471"/>
    <lineage>
        <taxon>Bacteria</taxon>
        <taxon>Pseudomonadati</taxon>
        <taxon>Pseudomonadota</taxon>
        <taxon>Gammaproteobacteria</taxon>
        <taxon>Moraxellales</taxon>
        <taxon>Moraxellaceae</taxon>
        <taxon>Acinetobacter</taxon>
        <taxon>Acinetobacter calcoaceticus/baumannii complex</taxon>
    </lineage>
</organism>
<dbReference type="AlphaFoldDB" id="A0A4R1XUC6"/>
<dbReference type="EMBL" id="SLVJ01000006">
    <property type="protein sequence ID" value="TCM68074.1"/>
    <property type="molecule type" value="Genomic_DNA"/>
</dbReference>
<feature type="signal peptide" evidence="1">
    <location>
        <begin position="1"/>
        <end position="26"/>
    </location>
</feature>
<name>A0A4R1XUC6_ACICA</name>
<evidence type="ECO:0000313" key="3">
    <source>
        <dbReference type="Proteomes" id="UP000294963"/>
    </source>
</evidence>
<protein>
    <submittedName>
        <fullName evidence="2">Uncharacterized protein</fullName>
    </submittedName>
</protein>
<proteinExistence type="predicted"/>
<evidence type="ECO:0000313" key="2">
    <source>
        <dbReference type="EMBL" id="TCM68074.1"/>
    </source>
</evidence>
<keyword evidence="1" id="KW-0732">Signal</keyword>
<dbReference type="Proteomes" id="UP000294963">
    <property type="component" value="Unassembled WGS sequence"/>
</dbReference>
<gene>
    <name evidence="2" type="ORF">EC844_10656</name>
</gene>
<accession>A0A4R1XUC6</accession>
<comment type="caution">
    <text evidence="2">The sequence shown here is derived from an EMBL/GenBank/DDBJ whole genome shotgun (WGS) entry which is preliminary data.</text>
</comment>
<reference evidence="2 3" key="1">
    <citation type="submission" date="2019-03" db="EMBL/GenBank/DDBJ databases">
        <title>Genomic analyses of the natural microbiome of Caenorhabditis elegans.</title>
        <authorList>
            <person name="Samuel B."/>
        </authorList>
    </citation>
    <scope>NUCLEOTIDE SEQUENCE [LARGE SCALE GENOMIC DNA]</scope>
    <source>
        <strain evidence="2 3">JUb89</strain>
    </source>
</reference>